<proteinExistence type="inferred from homology"/>
<evidence type="ECO:0000256" key="2">
    <source>
        <dbReference type="ARBA" id="ARBA00004429"/>
    </source>
</evidence>
<dbReference type="Pfam" id="PF01627">
    <property type="entry name" value="Hpt"/>
    <property type="match status" value="1"/>
</dbReference>
<comment type="function">
    <text evidence="16">May play the central regulatory role in sporulation. It may be an element of the effector pathway responsible for the activation of sporulation genes in response to nutritional stress. Spo0A may act in concert with spo0H (a sigma factor) to control the expression of some genes that are critical to the sporulation process.</text>
</comment>
<comment type="catalytic activity">
    <reaction evidence="1">
        <text>ATP + protein L-histidine = ADP + protein N-phospho-L-histidine.</text>
        <dbReference type="EC" id="2.7.13.3"/>
    </reaction>
</comment>
<evidence type="ECO:0000256" key="17">
    <source>
        <dbReference type="ARBA" id="ARBA00074306"/>
    </source>
</evidence>
<comment type="subcellular location">
    <subcellularLocation>
        <location evidence="2">Cell inner membrane</location>
        <topology evidence="2">Multi-pass membrane protein</topology>
    </subcellularLocation>
</comment>
<feature type="domain" description="Response regulatory" evidence="22">
    <location>
        <begin position="453"/>
        <end position="570"/>
    </location>
</feature>
<dbReference type="PRINTS" id="PR00344">
    <property type="entry name" value="BCTRLSENSOR"/>
</dbReference>
<evidence type="ECO:0000256" key="5">
    <source>
        <dbReference type="ARBA" id="ARBA00018672"/>
    </source>
</evidence>
<keyword evidence="11" id="KW-0418">Kinase</keyword>
<feature type="domain" description="Histidine kinase" evidence="21">
    <location>
        <begin position="211"/>
        <end position="432"/>
    </location>
</feature>
<evidence type="ECO:0000313" key="25">
    <source>
        <dbReference type="Proteomes" id="UP001065549"/>
    </source>
</evidence>
<dbReference type="EMBL" id="JAOSHN010000015">
    <property type="protein sequence ID" value="MCU7380870.1"/>
    <property type="molecule type" value="Genomic_DNA"/>
</dbReference>
<evidence type="ECO:0000256" key="11">
    <source>
        <dbReference type="ARBA" id="ARBA00022777"/>
    </source>
</evidence>
<dbReference type="AlphaFoldDB" id="A0A9J6QZB5"/>
<dbReference type="CDD" id="cd00088">
    <property type="entry name" value="HPT"/>
    <property type="match status" value="1"/>
</dbReference>
<name>A0A9J6QZB5_9FIRM</name>
<dbReference type="Pfam" id="PF00512">
    <property type="entry name" value="HisKA"/>
    <property type="match status" value="1"/>
</dbReference>
<evidence type="ECO:0000256" key="10">
    <source>
        <dbReference type="ARBA" id="ARBA00022692"/>
    </source>
</evidence>
<dbReference type="SUPFAM" id="SSF55785">
    <property type="entry name" value="PYP-like sensor domain (PAS domain)"/>
    <property type="match status" value="1"/>
</dbReference>
<evidence type="ECO:0000259" key="23">
    <source>
        <dbReference type="PROSITE" id="PS50894"/>
    </source>
</evidence>
<feature type="domain" description="HPt" evidence="23">
    <location>
        <begin position="599"/>
        <end position="687"/>
    </location>
</feature>
<keyword evidence="15 20" id="KW-0472">Membrane</keyword>
<dbReference type="PROSITE" id="PS50110">
    <property type="entry name" value="RESPONSE_REGULATORY"/>
    <property type="match status" value="1"/>
</dbReference>
<dbReference type="InterPro" id="IPR011006">
    <property type="entry name" value="CheY-like_superfamily"/>
</dbReference>
<dbReference type="SUPFAM" id="SSF47384">
    <property type="entry name" value="Homodimeric domain of signal transducing histidine kinase"/>
    <property type="match status" value="1"/>
</dbReference>
<evidence type="ECO:0000259" key="21">
    <source>
        <dbReference type="PROSITE" id="PS50109"/>
    </source>
</evidence>
<dbReference type="SMART" id="SM00448">
    <property type="entry name" value="REC"/>
    <property type="match status" value="1"/>
</dbReference>
<evidence type="ECO:0000256" key="14">
    <source>
        <dbReference type="ARBA" id="ARBA00023012"/>
    </source>
</evidence>
<keyword evidence="14" id="KW-0902">Two-component regulatory system</keyword>
<dbReference type="InterPro" id="IPR003594">
    <property type="entry name" value="HATPase_dom"/>
</dbReference>
<accession>A0A9J6QZB5</accession>
<dbReference type="InterPro" id="IPR004358">
    <property type="entry name" value="Sig_transdc_His_kin-like_C"/>
</dbReference>
<evidence type="ECO:0000256" key="4">
    <source>
        <dbReference type="ARBA" id="ARBA00012438"/>
    </source>
</evidence>
<evidence type="ECO:0000256" key="7">
    <source>
        <dbReference type="ARBA" id="ARBA00022519"/>
    </source>
</evidence>
<keyword evidence="12 24" id="KW-0067">ATP-binding</keyword>
<dbReference type="Proteomes" id="UP001065549">
    <property type="component" value="Unassembled WGS sequence"/>
</dbReference>
<dbReference type="GO" id="GO:0000155">
    <property type="term" value="F:phosphorelay sensor kinase activity"/>
    <property type="evidence" value="ECO:0007669"/>
    <property type="project" value="InterPro"/>
</dbReference>
<dbReference type="Gene3D" id="1.10.287.130">
    <property type="match status" value="1"/>
</dbReference>
<dbReference type="SUPFAM" id="SSF52172">
    <property type="entry name" value="CheY-like"/>
    <property type="match status" value="1"/>
</dbReference>
<evidence type="ECO:0000259" key="22">
    <source>
        <dbReference type="PROSITE" id="PS50110"/>
    </source>
</evidence>
<dbReference type="InterPro" id="IPR036890">
    <property type="entry name" value="HATPase_C_sf"/>
</dbReference>
<dbReference type="RefSeq" id="WP_253020336.1">
    <property type="nucleotide sequence ID" value="NZ_JAJAGH010000017.1"/>
</dbReference>
<dbReference type="InterPro" id="IPR008207">
    <property type="entry name" value="Sig_transdc_His_kin_Hpt_dom"/>
</dbReference>
<dbReference type="CDD" id="cd16922">
    <property type="entry name" value="HATPase_EvgS-ArcB-TorS-like"/>
    <property type="match status" value="1"/>
</dbReference>
<keyword evidence="13 20" id="KW-1133">Transmembrane helix</keyword>
<evidence type="ECO:0000256" key="3">
    <source>
        <dbReference type="ARBA" id="ARBA00006402"/>
    </source>
</evidence>
<keyword evidence="8 19" id="KW-0597">Phosphoprotein</keyword>
<dbReference type="InterPro" id="IPR036641">
    <property type="entry name" value="HPT_dom_sf"/>
</dbReference>
<dbReference type="PROSITE" id="PS50894">
    <property type="entry name" value="HPT"/>
    <property type="match status" value="1"/>
</dbReference>
<evidence type="ECO:0000256" key="9">
    <source>
        <dbReference type="ARBA" id="ARBA00022679"/>
    </source>
</evidence>
<evidence type="ECO:0000256" key="1">
    <source>
        <dbReference type="ARBA" id="ARBA00000085"/>
    </source>
</evidence>
<evidence type="ECO:0000256" key="18">
    <source>
        <dbReference type="PROSITE-ProRule" id="PRU00110"/>
    </source>
</evidence>
<dbReference type="Gene3D" id="3.40.50.2300">
    <property type="match status" value="1"/>
</dbReference>
<evidence type="ECO:0000256" key="12">
    <source>
        <dbReference type="ARBA" id="ARBA00022840"/>
    </source>
</evidence>
<evidence type="ECO:0000256" key="20">
    <source>
        <dbReference type="SAM" id="Phobius"/>
    </source>
</evidence>
<feature type="transmembrane region" description="Helical" evidence="20">
    <location>
        <begin position="6"/>
        <end position="28"/>
    </location>
</feature>
<evidence type="ECO:0000256" key="15">
    <source>
        <dbReference type="ARBA" id="ARBA00023136"/>
    </source>
</evidence>
<dbReference type="SMART" id="SM00388">
    <property type="entry name" value="HisKA"/>
    <property type="match status" value="1"/>
</dbReference>
<reference evidence="24" key="1">
    <citation type="submission" date="2022-09" db="EMBL/GenBank/DDBJ databases">
        <title>Culturomic study of gut microbiota in children with autism spectrum disorder.</title>
        <authorList>
            <person name="Efimov B.A."/>
            <person name="Chaplin A.V."/>
            <person name="Sokolova S.R."/>
            <person name="Pikina A.P."/>
            <person name="Korzhanova M."/>
            <person name="Belova V."/>
            <person name="Korostin D."/>
        </authorList>
    </citation>
    <scope>NUCLEOTIDE SEQUENCE</scope>
    <source>
        <strain evidence="24">ASD5510</strain>
    </source>
</reference>
<evidence type="ECO:0000256" key="19">
    <source>
        <dbReference type="PROSITE-ProRule" id="PRU00169"/>
    </source>
</evidence>
<dbReference type="PANTHER" id="PTHR43047:SF72">
    <property type="entry name" value="OSMOSENSING HISTIDINE PROTEIN KINASE SLN1"/>
    <property type="match status" value="1"/>
</dbReference>
<keyword evidence="7" id="KW-0997">Cell inner membrane</keyword>
<dbReference type="SMART" id="SM00387">
    <property type="entry name" value="HATPase_c"/>
    <property type="match status" value="1"/>
</dbReference>
<keyword evidence="6" id="KW-1003">Cell membrane</keyword>
<feature type="modified residue" description="4-aspartylphosphate" evidence="19">
    <location>
        <position position="505"/>
    </location>
</feature>
<feature type="transmembrane region" description="Helical" evidence="20">
    <location>
        <begin position="40"/>
        <end position="58"/>
    </location>
</feature>
<dbReference type="InterPro" id="IPR001789">
    <property type="entry name" value="Sig_transdc_resp-reg_receiver"/>
</dbReference>
<dbReference type="InterPro" id="IPR035965">
    <property type="entry name" value="PAS-like_dom_sf"/>
</dbReference>
<dbReference type="PANTHER" id="PTHR43047">
    <property type="entry name" value="TWO-COMPONENT HISTIDINE PROTEIN KINASE"/>
    <property type="match status" value="1"/>
</dbReference>
<dbReference type="GO" id="GO:0009927">
    <property type="term" value="F:histidine phosphotransfer kinase activity"/>
    <property type="evidence" value="ECO:0007669"/>
    <property type="project" value="TreeGrafter"/>
</dbReference>
<dbReference type="SUPFAM" id="SSF47226">
    <property type="entry name" value="Histidine-containing phosphotransfer domain, HPT domain"/>
    <property type="match status" value="1"/>
</dbReference>
<evidence type="ECO:0000313" key="24">
    <source>
        <dbReference type="EMBL" id="MCU7380870.1"/>
    </source>
</evidence>
<protein>
    <recommendedName>
        <fullName evidence="17">Circadian input-output histidine kinase CikA</fullName>
        <ecNumber evidence="4">2.7.13.3</ecNumber>
    </recommendedName>
    <alternativeName>
        <fullName evidence="5">Stage 0 sporulation protein A homolog</fullName>
    </alternativeName>
</protein>
<dbReference type="Gene3D" id="3.30.565.10">
    <property type="entry name" value="Histidine kinase-like ATPase, C-terminal domain"/>
    <property type="match status" value="1"/>
</dbReference>
<dbReference type="Gene3D" id="1.20.120.160">
    <property type="entry name" value="HPT domain"/>
    <property type="match status" value="1"/>
</dbReference>
<keyword evidence="10 20" id="KW-0812">Transmembrane</keyword>
<dbReference type="CDD" id="cd00082">
    <property type="entry name" value="HisKA"/>
    <property type="match status" value="1"/>
</dbReference>
<evidence type="ECO:0000256" key="13">
    <source>
        <dbReference type="ARBA" id="ARBA00022989"/>
    </source>
</evidence>
<evidence type="ECO:0000256" key="16">
    <source>
        <dbReference type="ARBA" id="ARBA00024867"/>
    </source>
</evidence>
<sequence>MKKNDTVITTITCVGSIFIINIIILLFLHNRDLSTGMAILLENSLVFFGLLLVTMFVAESIRIKKIKGSISYYNDFSNSILKHAENGIAVLDEFNRFEFVSCRFREFMELEEVSLIGHNAAEYLPKSIYQFLMEYRLVPYLESREPVRQTLQFKDSYFEASAFTIFDKEEQAKCVLTIYDHTKQVVMEQQLIDQLEEVQFHIEAKESLLANVSHELKTPLNAITGLSHILEESDLDDRQKEIVSKINTSSDYLLTLINDVLDFSKLKNGTISLEPSHFCLLDLLKDLEQMFQPVASQKGIHLLTNYGFDSELCLNLDRLRMEQVMVNLINNACKFTDAGYVRINVSVLKEFQDTITLKIAVEDTGIGIDPQDLSGIFTEFYQAEGHLTKMHSGAGLGLPICKHLVEHMGGSLWAESKKGMGSTFCFTITAPKYYSAEEKNTSLVPVLQGHGENILVVEDTPINYEVVEDLLTRVNLTCEHAASGLEALNMCEQSGDEYYSVILMDIHMPIMNGYETARKLKEMGITAPIIALTATNMDKEIQMRYKDLFHDFILKPFKYTQLYSALRPYIEDAPVGGKTRLQEDPFAGRDQAIENLGGSTALYEKHLSRFKKNYAQACDTLEDHLTSGHRDKAKILAHSIKGLAGTLGLTYLARSAEVLESAINNGAENLSPQVTVFRDKLEQVINQ</sequence>
<dbReference type="CDD" id="cd17546">
    <property type="entry name" value="REC_hyHK_CKI1_RcsC-like"/>
    <property type="match status" value="1"/>
</dbReference>
<dbReference type="SUPFAM" id="SSF55874">
    <property type="entry name" value="ATPase domain of HSP90 chaperone/DNA topoisomerase II/histidine kinase"/>
    <property type="match status" value="1"/>
</dbReference>
<evidence type="ECO:0000256" key="6">
    <source>
        <dbReference type="ARBA" id="ARBA00022475"/>
    </source>
</evidence>
<keyword evidence="12 24" id="KW-0547">Nucleotide-binding</keyword>
<dbReference type="GO" id="GO:0005524">
    <property type="term" value="F:ATP binding"/>
    <property type="evidence" value="ECO:0007669"/>
    <property type="project" value="UniProtKB-KW"/>
</dbReference>
<dbReference type="Gene3D" id="3.30.450.20">
    <property type="entry name" value="PAS domain"/>
    <property type="match status" value="1"/>
</dbReference>
<dbReference type="InterPro" id="IPR005467">
    <property type="entry name" value="His_kinase_dom"/>
</dbReference>
<dbReference type="InterPro" id="IPR003661">
    <property type="entry name" value="HisK_dim/P_dom"/>
</dbReference>
<keyword evidence="25" id="KW-1185">Reference proteome</keyword>
<gene>
    <name evidence="24" type="ORF">OBO34_21380</name>
</gene>
<dbReference type="EC" id="2.7.13.3" evidence="4"/>
<evidence type="ECO:0000256" key="8">
    <source>
        <dbReference type="ARBA" id="ARBA00022553"/>
    </source>
</evidence>
<comment type="similarity">
    <text evidence="3">In the N-terminal section; belongs to the phytochrome family.</text>
</comment>
<keyword evidence="9" id="KW-0808">Transferase</keyword>
<dbReference type="FunFam" id="3.30.565.10:FF:000010">
    <property type="entry name" value="Sensor histidine kinase RcsC"/>
    <property type="match status" value="1"/>
</dbReference>
<dbReference type="PROSITE" id="PS50109">
    <property type="entry name" value="HIS_KIN"/>
    <property type="match status" value="1"/>
</dbReference>
<comment type="caution">
    <text evidence="24">The sequence shown here is derived from an EMBL/GenBank/DDBJ whole genome shotgun (WGS) entry which is preliminary data.</text>
</comment>
<dbReference type="Pfam" id="PF00072">
    <property type="entry name" value="Response_reg"/>
    <property type="match status" value="1"/>
</dbReference>
<dbReference type="InterPro" id="IPR036097">
    <property type="entry name" value="HisK_dim/P_sf"/>
</dbReference>
<dbReference type="Pfam" id="PF02518">
    <property type="entry name" value="HATPase_c"/>
    <property type="match status" value="1"/>
</dbReference>
<organism evidence="24 25">
    <name type="scientific">Hominibacterium faecale</name>
    <dbReference type="NCBI Taxonomy" id="2839743"/>
    <lineage>
        <taxon>Bacteria</taxon>
        <taxon>Bacillati</taxon>
        <taxon>Bacillota</taxon>
        <taxon>Clostridia</taxon>
        <taxon>Peptostreptococcales</taxon>
        <taxon>Anaerovoracaceae</taxon>
        <taxon>Hominibacterium</taxon>
    </lineage>
</organism>
<feature type="modified residue" description="Phosphohistidine" evidence="18">
    <location>
        <position position="638"/>
    </location>
</feature>
<dbReference type="GO" id="GO:0005886">
    <property type="term" value="C:plasma membrane"/>
    <property type="evidence" value="ECO:0007669"/>
    <property type="project" value="UniProtKB-SubCell"/>
</dbReference>